<reference evidence="2 3" key="2">
    <citation type="journal article" date="2017" name="Genome Biol. Evol.">
        <title>Trajectories and Drivers of Genome Evolution in Surface-Associated Marine Phaeobacter.</title>
        <authorList>
            <person name="Freese H.M."/>
            <person name="Sikorski J."/>
            <person name="Bunk B."/>
            <person name="Scheuner C."/>
            <person name="Meier-Kolthoff J.P."/>
            <person name="Sproer C."/>
            <person name="Gram L."/>
            <person name="Overmann J."/>
        </authorList>
    </citation>
    <scope>NUCLEOTIDE SEQUENCE [LARGE SCALE GENOMIC DNA]</scope>
    <source>
        <strain evidence="2 3">P88</strain>
    </source>
</reference>
<name>A0A2I7K8Q8_9RHOB</name>
<accession>A0A2I7K8Q8</accession>
<feature type="transmembrane region" description="Helical" evidence="1">
    <location>
        <begin position="54"/>
        <end position="73"/>
    </location>
</feature>
<evidence type="ECO:0000313" key="3">
    <source>
        <dbReference type="Proteomes" id="UP000236447"/>
    </source>
</evidence>
<reference evidence="2 3" key="1">
    <citation type="journal article" date="2017" name="Front. Microbiol.">
        <title>Phaeobacter piscinae sp. nov., a species of the Roseobacter group and potential aquaculture probiont.</title>
        <authorList>
            <person name="Sonnenschein E.C."/>
            <person name="Phippen C.B.W."/>
            <person name="Nielsen K.F."/>
            <person name="Mateiu R.V."/>
            <person name="Melchiorsen J."/>
            <person name="Gram L."/>
            <person name="Overmann J."/>
            <person name="Freese H.M."/>
        </authorList>
    </citation>
    <scope>NUCLEOTIDE SEQUENCE [LARGE SCALE GENOMIC DNA]</scope>
    <source>
        <strain evidence="2 3">P88</strain>
    </source>
</reference>
<dbReference type="AlphaFoldDB" id="A0A2I7K8Q8"/>
<dbReference type="Proteomes" id="UP000236447">
    <property type="component" value="Chromosome"/>
</dbReference>
<dbReference type="EMBL" id="CP010725">
    <property type="protein sequence ID" value="AUQ98982.1"/>
    <property type="molecule type" value="Genomic_DNA"/>
</dbReference>
<evidence type="ECO:0000313" key="2">
    <source>
        <dbReference type="EMBL" id="AUQ98982.1"/>
    </source>
</evidence>
<feature type="transmembrane region" description="Helical" evidence="1">
    <location>
        <begin position="20"/>
        <end position="48"/>
    </location>
</feature>
<gene>
    <name evidence="2" type="ORF">PhaeoP88_01606</name>
</gene>
<keyword evidence="1" id="KW-0472">Membrane</keyword>
<keyword evidence="1" id="KW-0812">Transmembrane</keyword>
<protein>
    <submittedName>
        <fullName evidence="2">Uncharacterized protein</fullName>
    </submittedName>
</protein>
<organism evidence="2 3">
    <name type="scientific">Phaeobacter inhibens</name>
    <dbReference type="NCBI Taxonomy" id="221822"/>
    <lineage>
        <taxon>Bacteria</taxon>
        <taxon>Pseudomonadati</taxon>
        <taxon>Pseudomonadota</taxon>
        <taxon>Alphaproteobacteria</taxon>
        <taxon>Rhodobacterales</taxon>
        <taxon>Roseobacteraceae</taxon>
        <taxon>Phaeobacter</taxon>
    </lineage>
</organism>
<proteinExistence type="predicted"/>
<evidence type="ECO:0000256" key="1">
    <source>
        <dbReference type="SAM" id="Phobius"/>
    </source>
</evidence>
<keyword evidence="1" id="KW-1133">Transmembrane helix</keyword>
<sequence>MEERAESEVKTFEYNAKEGVRAVAFIWFLQRIAAPLFFVFLITVILAFAVNGVVAGLVCLAIFGGPALLLWGVTSRQGQKVLEYWKK</sequence>